<accession>A0A3S4UPN5</accession>
<dbReference type="EMBL" id="SBIP01000002">
    <property type="protein sequence ID" value="RWX78253.1"/>
    <property type="molecule type" value="Genomic_DNA"/>
</dbReference>
<reference evidence="1 2" key="1">
    <citation type="submission" date="2019-01" db="EMBL/GenBank/DDBJ databases">
        <title>The draft genome of Rhizobium sp. 24NR.</title>
        <authorList>
            <person name="Liu L."/>
            <person name="Liang L."/>
            <person name="Shi S."/>
            <person name="Xu L."/>
            <person name="Wang X."/>
            <person name="Li L."/>
            <person name="Zhang X."/>
        </authorList>
    </citation>
    <scope>NUCLEOTIDE SEQUENCE [LARGE SCALE GENOMIC DNA]</scope>
    <source>
        <strain evidence="1 2">24NR</strain>
    </source>
</reference>
<gene>
    <name evidence="1" type="ORF">EPK99_06365</name>
</gene>
<dbReference type="Proteomes" id="UP000287687">
    <property type="component" value="Unassembled WGS sequence"/>
</dbReference>
<keyword evidence="2" id="KW-1185">Reference proteome</keyword>
<dbReference type="Gene3D" id="2.60.120.200">
    <property type="match status" value="1"/>
</dbReference>
<evidence type="ECO:0000313" key="2">
    <source>
        <dbReference type="Proteomes" id="UP000287687"/>
    </source>
</evidence>
<evidence type="ECO:0000313" key="1">
    <source>
        <dbReference type="EMBL" id="RWX78253.1"/>
    </source>
</evidence>
<dbReference type="InterPro" id="IPR013320">
    <property type="entry name" value="ConA-like_dom_sf"/>
</dbReference>
<evidence type="ECO:0008006" key="3">
    <source>
        <dbReference type="Google" id="ProtNLM"/>
    </source>
</evidence>
<proteinExistence type="predicted"/>
<organism evidence="1 2">
    <name type="scientific">Neorhizobium lilium</name>
    <dbReference type="NCBI Taxonomy" id="2503024"/>
    <lineage>
        <taxon>Bacteria</taxon>
        <taxon>Pseudomonadati</taxon>
        <taxon>Pseudomonadota</taxon>
        <taxon>Alphaproteobacteria</taxon>
        <taxon>Hyphomicrobiales</taxon>
        <taxon>Rhizobiaceae</taxon>
        <taxon>Rhizobium/Agrobacterium group</taxon>
        <taxon>Neorhizobium</taxon>
    </lineage>
</organism>
<dbReference type="RefSeq" id="WP_128442231.1">
    <property type="nucleotide sequence ID" value="NZ_SBIP01000002.1"/>
</dbReference>
<protein>
    <recommendedName>
        <fullName evidence="3">Concanavalin A-like lectin/glucanases superfamily protein</fullName>
    </recommendedName>
</protein>
<sequence>MTFYINTPGVIASAAGLPNVTLSDAELAMAAIPSLTSWYEAELQYLRGADLASPLSAWEWMPKVGSYPLRPLQTQKPALVSGSHGFGALQFGYGVGLDSAFNNGKLGADPAALLTGASAGTWMVVTRSPVQGGEAGSAPVGGTLVSTYGPNGFNAPHIGVDAVNVGNTGNPIAFGGGSYTAAAVDVRNGAWNLLTMVLNATAGTLTLRRNGAQVAQATGITAPSSGIPGIRSLVVGAGYDLAGSAAFLAAVGQISAVATSSTALGSGDLAIAEGYLKARYGIA</sequence>
<name>A0A3S4UPN5_9HYPH</name>
<dbReference type="SUPFAM" id="SSF49899">
    <property type="entry name" value="Concanavalin A-like lectins/glucanases"/>
    <property type="match status" value="1"/>
</dbReference>
<dbReference type="AlphaFoldDB" id="A0A3S4UPN5"/>
<comment type="caution">
    <text evidence="1">The sequence shown here is derived from an EMBL/GenBank/DDBJ whole genome shotgun (WGS) entry which is preliminary data.</text>
</comment>